<organism evidence="3 4">
    <name type="scientific">Friedmanniomyces simplex</name>
    <dbReference type="NCBI Taxonomy" id="329884"/>
    <lineage>
        <taxon>Eukaryota</taxon>
        <taxon>Fungi</taxon>
        <taxon>Dikarya</taxon>
        <taxon>Ascomycota</taxon>
        <taxon>Pezizomycotina</taxon>
        <taxon>Dothideomycetes</taxon>
        <taxon>Dothideomycetidae</taxon>
        <taxon>Mycosphaerellales</taxon>
        <taxon>Teratosphaeriaceae</taxon>
        <taxon>Friedmanniomyces</taxon>
    </lineage>
</organism>
<sequence length="225" mass="24316">MVNFSCSLLHAPSNASAAIAGDNPFSSGTPFWNGIEHMFDAMWSGIGHPFMSTIWASWFYIIPEFIWMSVTVVLGVIFERFVLGKDLPEPLHTAVTDGSEEESRSRLQEEGRSADHGEEHLQPESRDNLIPSVKGLSAVFIWLHWALLLSANLGWLGSFVKHMSFSSQGGVMVVALGCLLVVAKLVAEIIKETKGCIGGTEQVPVGDVASKTESLSEAVSGPQDG</sequence>
<feature type="region of interest" description="Disordered" evidence="1">
    <location>
        <begin position="93"/>
        <end position="124"/>
    </location>
</feature>
<keyword evidence="4" id="KW-1185">Reference proteome</keyword>
<feature type="transmembrane region" description="Helical" evidence="2">
    <location>
        <begin position="58"/>
        <end position="78"/>
    </location>
</feature>
<dbReference type="AlphaFoldDB" id="A0A4U0XX40"/>
<evidence type="ECO:0000256" key="2">
    <source>
        <dbReference type="SAM" id="Phobius"/>
    </source>
</evidence>
<keyword evidence="2" id="KW-0472">Membrane</keyword>
<keyword evidence="2" id="KW-1133">Transmembrane helix</keyword>
<evidence type="ECO:0000256" key="1">
    <source>
        <dbReference type="SAM" id="MobiDB-lite"/>
    </source>
</evidence>
<evidence type="ECO:0000313" key="3">
    <source>
        <dbReference type="EMBL" id="TKA79695.1"/>
    </source>
</evidence>
<accession>A0A4U0XX40</accession>
<name>A0A4U0XX40_9PEZI</name>
<feature type="transmembrane region" description="Helical" evidence="2">
    <location>
        <begin position="136"/>
        <end position="157"/>
    </location>
</feature>
<keyword evidence="2" id="KW-0812">Transmembrane</keyword>
<reference evidence="3 4" key="1">
    <citation type="submission" date="2017-03" db="EMBL/GenBank/DDBJ databases">
        <title>Genomes of endolithic fungi from Antarctica.</title>
        <authorList>
            <person name="Coleine C."/>
            <person name="Masonjones S."/>
            <person name="Stajich J.E."/>
        </authorList>
    </citation>
    <scope>NUCLEOTIDE SEQUENCE [LARGE SCALE GENOMIC DNA]</scope>
    <source>
        <strain evidence="3 4">CCFEE 5184</strain>
    </source>
</reference>
<feature type="transmembrane region" description="Helical" evidence="2">
    <location>
        <begin position="169"/>
        <end position="187"/>
    </location>
</feature>
<proteinExistence type="predicted"/>
<feature type="compositionally biased region" description="Basic and acidic residues" evidence="1">
    <location>
        <begin position="101"/>
        <end position="124"/>
    </location>
</feature>
<comment type="caution">
    <text evidence="3">The sequence shown here is derived from an EMBL/GenBank/DDBJ whole genome shotgun (WGS) entry which is preliminary data.</text>
</comment>
<gene>
    <name evidence="3" type="ORF">B0A55_04088</name>
</gene>
<dbReference type="EMBL" id="NAJQ01000084">
    <property type="protein sequence ID" value="TKA79695.1"/>
    <property type="molecule type" value="Genomic_DNA"/>
</dbReference>
<protein>
    <submittedName>
        <fullName evidence="3">Uncharacterized protein</fullName>
    </submittedName>
</protein>
<evidence type="ECO:0000313" key="4">
    <source>
        <dbReference type="Proteomes" id="UP000309340"/>
    </source>
</evidence>
<dbReference type="Proteomes" id="UP000309340">
    <property type="component" value="Unassembled WGS sequence"/>
</dbReference>